<dbReference type="EMBL" id="JAQQBS010001423">
    <property type="protein sequence ID" value="KAK0160803.1"/>
    <property type="molecule type" value="Genomic_DNA"/>
</dbReference>
<organism evidence="2 3">
    <name type="scientific">Microctonus aethiopoides</name>
    <dbReference type="NCBI Taxonomy" id="144406"/>
    <lineage>
        <taxon>Eukaryota</taxon>
        <taxon>Metazoa</taxon>
        <taxon>Ecdysozoa</taxon>
        <taxon>Arthropoda</taxon>
        <taxon>Hexapoda</taxon>
        <taxon>Insecta</taxon>
        <taxon>Pterygota</taxon>
        <taxon>Neoptera</taxon>
        <taxon>Endopterygota</taxon>
        <taxon>Hymenoptera</taxon>
        <taxon>Apocrita</taxon>
        <taxon>Ichneumonoidea</taxon>
        <taxon>Braconidae</taxon>
        <taxon>Euphorinae</taxon>
        <taxon>Microctonus</taxon>
    </lineage>
</organism>
<proteinExistence type="predicted"/>
<accession>A0AA39CAH0</accession>
<protein>
    <submittedName>
        <fullName evidence="2">Uncharacterized protein</fullName>
    </submittedName>
</protein>
<feature type="compositionally biased region" description="Basic and acidic residues" evidence="1">
    <location>
        <begin position="23"/>
        <end position="36"/>
    </location>
</feature>
<evidence type="ECO:0000313" key="3">
    <source>
        <dbReference type="Proteomes" id="UP001168990"/>
    </source>
</evidence>
<gene>
    <name evidence="2" type="ORF">PV328_008171</name>
</gene>
<reference evidence="2" key="1">
    <citation type="journal article" date="2023" name="bioRxiv">
        <title>Scaffold-level genome assemblies of two parasitoid biocontrol wasps reveal the parthenogenesis mechanism and an associated novel virus.</title>
        <authorList>
            <person name="Inwood S."/>
            <person name="Skelly J."/>
            <person name="Guhlin J."/>
            <person name="Harrop T."/>
            <person name="Goldson S."/>
            <person name="Dearden P."/>
        </authorList>
    </citation>
    <scope>NUCLEOTIDE SEQUENCE</scope>
    <source>
        <strain evidence="2">Irish</strain>
        <tissue evidence="2">Whole body</tissue>
    </source>
</reference>
<reference evidence="2" key="2">
    <citation type="submission" date="2023-03" db="EMBL/GenBank/DDBJ databases">
        <authorList>
            <person name="Inwood S.N."/>
            <person name="Skelly J.G."/>
            <person name="Guhlin J."/>
            <person name="Harrop T.W.R."/>
            <person name="Goldson S.G."/>
            <person name="Dearden P.K."/>
        </authorList>
    </citation>
    <scope>NUCLEOTIDE SEQUENCE</scope>
    <source>
        <strain evidence="2">Irish</strain>
        <tissue evidence="2">Whole body</tissue>
    </source>
</reference>
<feature type="region of interest" description="Disordered" evidence="1">
    <location>
        <begin position="130"/>
        <end position="156"/>
    </location>
</feature>
<dbReference type="AlphaFoldDB" id="A0AA39CAH0"/>
<keyword evidence="3" id="KW-1185">Reference proteome</keyword>
<name>A0AA39CAH0_9HYME</name>
<dbReference type="Proteomes" id="UP001168990">
    <property type="component" value="Unassembled WGS sequence"/>
</dbReference>
<evidence type="ECO:0000313" key="2">
    <source>
        <dbReference type="EMBL" id="KAK0160803.1"/>
    </source>
</evidence>
<evidence type="ECO:0000256" key="1">
    <source>
        <dbReference type="SAM" id="MobiDB-lite"/>
    </source>
</evidence>
<sequence>MGKDSKEKYFALAREVDAEHKRKYPDVARAGEREANEMSGKLPTTSSSSSSLSLSLLLSSSLSHTRCRDIAKVKCPLLSASSSSSSSYKYCSCCYYCTIRILRGLIQADYYSICYHPECFQDGVELIDEKEKGDKDDNDDDDDEDDEDEDDDDDDVVIDHWRHQSIMW</sequence>
<feature type="region of interest" description="Disordered" evidence="1">
    <location>
        <begin position="23"/>
        <end position="50"/>
    </location>
</feature>
<comment type="caution">
    <text evidence="2">The sequence shown here is derived from an EMBL/GenBank/DDBJ whole genome shotgun (WGS) entry which is preliminary data.</text>
</comment>
<feature type="compositionally biased region" description="Acidic residues" evidence="1">
    <location>
        <begin position="136"/>
        <end position="156"/>
    </location>
</feature>